<dbReference type="AlphaFoldDB" id="M0MTB8"/>
<dbReference type="PATRIC" id="fig|1227456.3.peg.3894"/>
<keyword evidence="2" id="KW-1185">Reference proteome</keyword>
<evidence type="ECO:0000313" key="2">
    <source>
        <dbReference type="Proteomes" id="UP000011625"/>
    </source>
</evidence>
<protein>
    <submittedName>
        <fullName evidence="1">Putative transposase</fullName>
    </submittedName>
</protein>
<accession>M0MTB8</accession>
<sequence>MQKTLFRFVKQAVSIARKLTDAALMEISDPTGNGVAGWKHAVLHFLRVHMDATLSEVLDWAEEMERVRAGVISATFG</sequence>
<evidence type="ECO:0000313" key="1">
    <source>
        <dbReference type="EMBL" id="EMA48573.1"/>
    </source>
</evidence>
<dbReference type="EMBL" id="AOME01000088">
    <property type="protein sequence ID" value="EMA48573.1"/>
    <property type="molecule type" value="Genomic_DNA"/>
</dbReference>
<dbReference type="Proteomes" id="UP000011625">
    <property type="component" value="Unassembled WGS sequence"/>
</dbReference>
<proteinExistence type="predicted"/>
<gene>
    <name evidence="1" type="ORF">C450_19176</name>
</gene>
<name>M0MTB8_9EURY</name>
<reference evidence="1 2" key="1">
    <citation type="journal article" date="2014" name="PLoS Genet.">
        <title>Phylogenetically driven sequencing of extremely halophilic archaea reveals strategies for static and dynamic osmo-response.</title>
        <authorList>
            <person name="Becker E.A."/>
            <person name="Seitzer P.M."/>
            <person name="Tritt A."/>
            <person name="Larsen D."/>
            <person name="Krusor M."/>
            <person name="Yao A.I."/>
            <person name="Wu D."/>
            <person name="Madern D."/>
            <person name="Eisen J.A."/>
            <person name="Darling A.E."/>
            <person name="Facciotti M.T."/>
        </authorList>
    </citation>
    <scope>NUCLEOTIDE SEQUENCE [LARGE SCALE GENOMIC DNA]</scope>
    <source>
        <strain evidence="1 2">DSM 8989</strain>
    </source>
</reference>
<organism evidence="1 2">
    <name type="scientific">Halococcus salifodinae DSM 8989</name>
    <dbReference type="NCBI Taxonomy" id="1227456"/>
    <lineage>
        <taxon>Archaea</taxon>
        <taxon>Methanobacteriati</taxon>
        <taxon>Methanobacteriota</taxon>
        <taxon>Stenosarchaea group</taxon>
        <taxon>Halobacteria</taxon>
        <taxon>Halobacteriales</taxon>
        <taxon>Halococcaceae</taxon>
        <taxon>Halococcus</taxon>
    </lineage>
</organism>
<comment type="caution">
    <text evidence="1">The sequence shown here is derived from an EMBL/GenBank/DDBJ whole genome shotgun (WGS) entry which is preliminary data.</text>
</comment>